<keyword evidence="3" id="KW-1185">Reference proteome</keyword>
<name>A0ABT3DTL5_9XANT</name>
<dbReference type="InterPro" id="IPR050706">
    <property type="entry name" value="Cyclic-di-GMP_PDE-like"/>
</dbReference>
<dbReference type="InterPro" id="IPR001633">
    <property type="entry name" value="EAL_dom"/>
</dbReference>
<accession>A0ABT3DTL5</accession>
<dbReference type="EMBL" id="JANFWR010000007">
    <property type="protein sequence ID" value="MCW0398822.1"/>
    <property type="molecule type" value="Genomic_DNA"/>
</dbReference>
<dbReference type="PROSITE" id="PS50883">
    <property type="entry name" value="EAL"/>
    <property type="match status" value="1"/>
</dbReference>
<evidence type="ECO:0000313" key="2">
    <source>
        <dbReference type="EMBL" id="MCW0398822.1"/>
    </source>
</evidence>
<dbReference type="SUPFAM" id="SSF141868">
    <property type="entry name" value="EAL domain-like"/>
    <property type="match status" value="1"/>
</dbReference>
<gene>
    <name evidence="2" type="ORF">NB700_001378</name>
</gene>
<reference evidence="2 3" key="1">
    <citation type="submission" date="2022-06" db="EMBL/GenBank/DDBJ databases">
        <title>Dynamics of rice microbiomes reveals core vertical transmitted seed endophytes.</title>
        <authorList>
            <person name="Liao K."/>
            <person name="Zhang X."/>
        </authorList>
    </citation>
    <scope>NUCLEOTIDE SEQUENCE [LARGE SCALE GENOMIC DNA]</scope>
    <source>
        <strain evidence="2 3">YT10-10-1</strain>
    </source>
</reference>
<feature type="domain" description="EAL" evidence="1">
    <location>
        <begin position="169"/>
        <end position="423"/>
    </location>
</feature>
<dbReference type="PANTHER" id="PTHR33121:SF23">
    <property type="entry name" value="CYCLIC DI-GMP PHOSPHODIESTERASE PDEB"/>
    <property type="match status" value="1"/>
</dbReference>
<proteinExistence type="predicted"/>
<dbReference type="InterPro" id="IPR035919">
    <property type="entry name" value="EAL_sf"/>
</dbReference>
<dbReference type="RefSeq" id="WP_267082214.1">
    <property type="nucleotide sequence ID" value="NZ_CP099530.1"/>
</dbReference>
<evidence type="ECO:0000313" key="3">
    <source>
        <dbReference type="Proteomes" id="UP001320843"/>
    </source>
</evidence>
<organism evidence="2 3">
    <name type="scientific">Xanthomonas sacchari</name>
    <dbReference type="NCBI Taxonomy" id="56458"/>
    <lineage>
        <taxon>Bacteria</taxon>
        <taxon>Pseudomonadati</taxon>
        <taxon>Pseudomonadota</taxon>
        <taxon>Gammaproteobacteria</taxon>
        <taxon>Lysobacterales</taxon>
        <taxon>Lysobacteraceae</taxon>
        <taxon>Xanthomonas</taxon>
    </lineage>
</organism>
<dbReference type="Pfam" id="PF00563">
    <property type="entry name" value="EAL"/>
    <property type="match status" value="1"/>
</dbReference>
<dbReference type="SMART" id="SM00052">
    <property type="entry name" value="EAL"/>
    <property type="match status" value="1"/>
</dbReference>
<evidence type="ECO:0000259" key="1">
    <source>
        <dbReference type="PROSITE" id="PS50883"/>
    </source>
</evidence>
<sequence length="437" mass="48509">MKVLGAVRQIAQRAFEEGVHADMDSNRGEGASTLAATTAPAEDALLVSICNLSMIGRAYGECFRQDVVRSAFRRLSGLGLRSVSVVAFGDSIVLYLRASGARRVLIERCRQAVCAAPVMHGTDAVYLNIAVREIDWRRCGAQRADTGDGIGEDPNKHPGKDWARGYRADMRLAHALFEDMRGKRLLFAFQPVYCTDEQAQPPVLYHEALLRRIDVRGGEPLSCAATIRALERLQLMWRLDQSVLWCAIELLAAHPHLRLGCNLSVRSLQPWSWWEPIFERLRDDDALATRLTVEIAETAILEHAGDALALVAALKLLGCRVAIDNFGSGHSTMDFMVQCRPDVIKIDRSLVTQDPTQKRTPYLMLRDLGRLCAHVTRCVVAEGVENDDELYAAVSVGLRGVQGYHLKRPDVAPEWLQSPAWVSDALGARRPRRQVAP</sequence>
<dbReference type="PANTHER" id="PTHR33121">
    <property type="entry name" value="CYCLIC DI-GMP PHOSPHODIESTERASE PDEF"/>
    <property type="match status" value="1"/>
</dbReference>
<comment type="caution">
    <text evidence="2">The sequence shown here is derived from an EMBL/GenBank/DDBJ whole genome shotgun (WGS) entry which is preliminary data.</text>
</comment>
<dbReference type="CDD" id="cd01948">
    <property type="entry name" value="EAL"/>
    <property type="match status" value="1"/>
</dbReference>
<protein>
    <submittedName>
        <fullName evidence="2">Phytochrome-like protein cph2</fullName>
    </submittedName>
</protein>
<dbReference type="Proteomes" id="UP001320843">
    <property type="component" value="Unassembled WGS sequence"/>
</dbReference>
<dbReference type="Gene3D" id="3.20.20.450">
    <property type="entry name" value="EAL domain"/>
    <property type="match status" value="1"/>
</dbReference>